<accession>A0A0A9HK14</accession>
<name>A0A0A9HK14_ARUDO</name>
<organism evidence="1">
    <name type="scientific">Arundo donax</name>
    <name type="common">Giant reed</name>
    <name type="synonym">Donax arundinaceus</name>
    <dbReference type="NCBI Taxonomy" id="35708"/>
    <lineage>
        <taxon>Eukaryota</taxon>
        <taxon>Viridiplantae</taxon>
        <taxon>Streptophyta</taxon>
        <taxon>Embryophyta</taxon>
        <taxon>Tracheophyta</taxon>
        <taxon>Spermatophyta</taxon>
        <taxon>Magnoliopsida</taxon>
        <taxon>Liliopsida</taxon>
        <taxon>Poales</taxon>
        <taxon>Poaceae</taxon>
        <taxon>PACMAD clade</taxon>
        <taxon>Arundinoideae</taxon>
        <taxon>Arundineae</taxon>
        <taxon>Arundo</taxon>
    </lineage>
</organism>
<reference evidence="1" key="1">
    <citation type="submission" date="2014-09" db="EMBL/GenBank/DDBJ databases">
        <authorList>
            <person name="Magalhaes I.L.F."/>
            <person name="Oliveira U."/>
            <person name="Santos F.R."/>
            <person name="Vidigal T.H.D.A."/>
            <person name="Brescovit A.D."/>
            <person name="Santos A.J."/>
        </authorList>
    </citation>
    <scope>NUCLEOTIDE SEQUENCE</scope>
    <source>
        <tissue evidence="1">Shoot tissue taken approximately 20 cm above the soil surface</tissue>
    </source>
</reference>
<proteinExistence type="predicted"/>
<sequence length="90" mass="10331">MSSCTHRMNTSKDQGGCSEEYTHRTIRQCHRMKRRSIITEWGVNFGQLRLCSPDDPTMVSDKVLEYWLGNGHIGVVGKLKSPNYPTMRKS</sequence>
<dbReference type="AlphaFoldDB" id="A0A0A9HK14"/>
<evidence type="ECO:0000313" key="1">
    <source>
        <dbReference type="EMBL" id="JAE33238.1"/>
    </source>
</evidence>
<dbReference type="EMBL" id="GBRH01164658">
    <property type="protein sequence ID" value="JAE33238.1"/>
    <property type="molecule type" value="Transcribed_RNA"/>
</dbReference>
<protein>
    <submittedName>
        <fullName evidence="1">Uncharacterized protein</fullName>
    </submittedName>
</protein>
<reference evidence="1" key="2">
    <citation type="journal article" date="2015" name="Data Brief">
        <title>Shoot transcriptome of the giant reed, Arundo donax.</title>
        <authorList>
            <person name="Barrero R.A."/>
            <person name="Guerrero F.D."/>
            <person name="Moolhuijzen P."/>
            <person name="Goolsby J.A."/>
            <person name="Tidwell J."/>
            <person name="Bellgard S.E."/>
            <person name="Bellgard M.I."/>
        </authorList>
    </citation>
    <scope>NUCLEOTIDE SEQUENCE</scope>
    <source>
        <tissue evidence="1">Shoot tissue taken approximately 20 cm above the soil surface</tissue>
    </source>
</reference>